<accession>A0A0J7KG54</accession>
<keyword evidence="2" id="KW-1185">Reference proteome</keyword>
<dbReference type="OrthoDB" id="4843387at2759"/>
<protein>
    <submittedName>
        <fullName evidence="1">Uncharacterized protein</fullName>
    </submittedName>
</protein>
<evidence type="ECO:0000313" key="1">
    <source>
        <dbReference type="EMBL" id="KMQ89413.1"/>
    </source>
</evidence>
<name>A0A0J7KG54_LASNI</name>
<sequence length="89" mass="10004">MIHEVLPTLQQSILESPDLNSIKHLWDDLEQRLRSRPARPTSIAELILCVAGGMGTNSTLCHCKLVESFRKGIDTGGDPDQKRTYQMLE</sequence>
<gene>
    <name evidence="1" type="ORF">RF55_10965</name>
</gene>
<dbReference type="Proteomes" id="UP000036403">
    <property type="component" value="Unassembled WGS sequence"/>
</dbReference>
<proteinExistence type="predicted"/>
<dbReference type="AlphaFoldDB" id="A0A0J7KG54"/>
<comment type="caution">
    <text evidence="1">The sequence shown here is derived from an EMBL/GenBank/DDBJ whole genome shotgun (WGS) entry which is preliminary data.</text>
</comment>
<dbReference type="PaxDb" id="67767-A0A0J7KG54"/>
<evidence type="ECO:0000313" key="2">
    <source>
        <dbReference type="Proteomes" id="UP000036403"/>
    </source>
</evidence>
<dbReference type="EMBL" id="LBMM01007803">
    <property type="protein sequence ID" value="KMQ89413.1"/>
    <property type="molecule type" value="Genomic_DNA"/>
</dbReference>
<organism evidence="1 2">
    <name type="scientific">Lasius niger</name>
    <name type="common">Black garden ant</name>
    <dbReference type="NCBI Taxonomy" id="67767"/>
    <lineage>
        <taxon>Eukaryota</taxon>
        <taxon>Metazoa</taxon>
        <taxon>Ecdysozoa</taxon>
        <taxon>Arthropoda</taxon>
        <taxon>Hexapoda</taxon>
        <taxon>Insecta</taxon>
        <taxon>Pterygota</taxon>
        <taxon>Neoptera</taxon>
        <taxon>Endopterygota</taxon>
        <taxon>Hymenoptera</taxon>
        <taxon>Apocrita</taxon>
        <taxon>Aculeata</taxon>
        <taxon>Formicoidea</taxon>
        <taxon>Formicidae</taxon>
        <taxon>Formicinae</taxon>
        <taxon>Lasius</taxon>
        <taxon>Lasius</taxon>
    </lineage>
</organism>
<reference evidence="1 2" key="1">
    <citation type="submission" date="2015-04" db="EMBL/GenBank/DDBJ databases">
        <title>Lasius niger genome sequencing.</title>
        <authorList>
            <person name="Konorov E.A."/>
            <person name="Nikitin M.A."/>
            <person name="Kirill M.V."/>
            <person name="Chang P."/>
        </authorList>
    </citation>
    <scope>NUCLEOTIDE SEQUENCE [LARGE SCALE GENOMIC DNA]</scope>
    <source>
        <tissue evidence="1">Whole</tissue>
    </source>
</reference>